<evidence type="ECO:0000313" key="3">
    <source>
        <dbReference type="EMBL" id="ODP27716.1"/>
    </source>
</evidence>
<gene>
    <name evidence="3" type="ORF">PTI45_02888</name>
</gene>
<sequence length="303" mass="34055">MKRNKRWITLLICIVTITSLLTTACSSSSATEGTTGGEITIGSKNFTENIILAYLMADMIENRTGIKVNRKVNLGGSSVAWTALQNNNIQLYPEYTGTIVANYYQQETTNSKETLASAKRLMKKDNLQFIAPFGFSNTYSLAVNQETAQKYNLKTFSDLAKVSPNLELASEFEFTDRADTYPGLKKKYNMIFKDVRGMDQGIKYRLIGQHDTDVVSVYSTDGQIKLNNLFVLKDDKHFFPPYDAGVAVRSETLKKYPAIKKALDALQGQINEQEMQIMNAKVDQGYREDDVAHEFLISKGLIK</sequence>
<accession>A0A1E3L1W0</accession>
<reference evidence="3 4" key="1">
    <citation type="submission" date="2016-08" db="EMBL/GenBank/DDBJ databases">
        <title>Genome sequencing of Paenibacillus sp. TI45-13ar, isolated from Korean traditional nuruk.</title>
        <authorList>
            <person name="Kim S.-J."/>
        </authorList>
    </citation>
    <scope>NUCLEOTIDE SEQUENCE [LARGE SCALE GENOMIC DNA]</scope>
    <source>
        <strain evidence="3 4">TI45-13ar</strain>
    </source>
</reference>
<dbReference type="Pfam" id="PF04069">
    <property type="entry name" value="OpuAC"/>
    <property type="match status" value="1"/>
</dbReference>
<evidence type="ECO:0000256" key="1">
    <source>
        <dbReference type="SAM" id="SignalP"/>
    </source>
</evidence>
<dbReference type="RefSeq" id="WP_245703488.1">
    <property type="nucleotide sequence ID" value="NZ_MDER01000047.1"/>
</dbReference>
<dbReference type="SUPFAM" id="SSF53850">
    <property type="entry name" value="Periplasmic binding protein-like II"/>
    <property type="match status" value="1"/>
</dbReference>
<dbReference type="GO" id="GO:0022857">
    <property type="term" value="F:transmembrane transporter activity"/>
    <property type="evidence" value="ECO:0007669"/>
    <property type="project" value="InterPro"/>
</dbReference>
<dbReference type="EMBL" id="MDER01000047">
    <property type="protein sequence ID" value="ODP27716.1"/>
    <property type="molecule type" value="Genomic_DNA"/>
</dbReference>
<dbReference type="Gene3D" id="3.40.190.10">
    <property type="entry name" value="Periplasmic binding protein-like II"/>
    <property type="match status" value="1"/>
</dbReference>
<feature type="signal peptide" evidence="1">
    <location>
        <begin position="1"/>
        <end position="30"/>
    </location>
</feature>
<dbReference type="STRING" id="1886670.PTI45_02888"/>
<evidence type="ECO:0000259" key="2">
    <source>
        <dbReference type="Pfam" id="PF04069"/>
    </source>
</evidence>
<proteinExistence type="predicted"/>
<dbReference type="Gene3D" id="3.40.190.120">
    <property type="entry name" value="Osmoprotection protein (prox), domain 2"/>
    <property type="match status" value="1"/>
</dbReference>
<evidence type="ECO:0000313" key="4">
    <source>
        <dbReference type="Proteomes" id="UP000094578"/>
    </source>
</evidence>
<feature type="domain" description="ABC-type glycine betaine transport system substrate-binding" evidence="2">
    <location>
        <begin position="38"/>
        <end position="296"/>
    </location>
</feature>
<feature type="chain" id="PRO_5009131198" evidence="1">
    <location>
        <begin position="31"/>
        <end position="303"/>
    </location>
</feature>
<dbReference type="PATRIC" id="fig|1886670.3.peg.2939"/>
<name>A0A1E3L1W0_9BACL</name>
<keyword evidence="4" id="KW-1185">Reference proteome</keyword>
<organism evidence="3 4">
    <name type="scientific">Paenibacillus nuruki</name>
    <dbReference type="NCBI Taxonomy" id="1886670"/>
    <lineage>
        <taxon>Bacteria</taxon>
        <taxon>Bacillati</taxon>
        <taxon>Bacillota</taxon>
        <taxon>Bacilli</taxon>
        <taxon>Bacillales</taxon>
        <taxon>Paenibacillaceae</taxon>
        <taxon>Paenibacillus</taxon>
    </lineage>
</organism>
<comment type="caution">
    <text evidence="3">The sequence shown here is derived from an EMBL/GenBank/DDBJ whole genome shotgun (WGS) entry which is preliminary data.</text>
</comment>
<dbReference type="GO" id="GO:0043190">
    <property type="term" value="C:ATP-binding cassette (ABC) transporter complex"/>
    <property type="evidence" value="ECO:0007669"/>
    <property type="project" value="InterPro"/>
</dbReference>
<protein>
    <submittedName>
        <fullName evidence="3">Carnitine transport binding protein OpuCC</fullName>
    </submittedName>
</protein>
<dbReference type="Proteomes" id="UP000094578">
    <property type="component" value="Unassembled WGS sequence"/>
</dbReference>
<dbReference type="AlphaFoldDB" id="A0A1E3L1W0"/>
<dbReference type="InterPro" id="IPR007210">
    <property type="entry name" value="ABC_Gly_betaine_transp_sub-bd"/>
</dbReference>
<dbReference type="PROSITE" id="PS51257">
    <property type="entry name" value="PROKAR_LIPOPROTEIN"/>
    <property type="match status" value="1"/>
</dbReference>
<keyword evidence="1" id="KW-0732">Signal</keyword>